<dbReference type="EMBL" id="JAVREO010000007">
    <property type="protein sequence ID" value="MDT0267510.1"/>
    <property type="molecule type" value="Genomic_DNA"/>
</dbReference>
<dbReference type="Proteomes" id="UP001183410">
    <property type="component" value="Unassembled WGS sequence"/>
</dbReference>
<evidence type="ECO:0000256" key="2">
    <source>
        <dbReference type="SAM" id="MobiDB-lite"/>
    </source>
</evidence>
<feature type="coiled-coil region" evidence="1">
    <location>
        <begin position="238"/>
        <end position="302"/>
    </location>
</feature>
<comment type="caution">
    <text evidence="3">The sequence shown here is derived from an EMBL/GenBank/DDBJ whole genome shotgun (WGS) entry which is preliminary data.</text>
</comment>
<evidence type="ECO:0000313" key="4">
    <source>
        <dbReference type="Proteomes" id="UP001183410"/>
    </source>
</evidence>
<feature type="compositionally biased region" description="Basic and acidic residues" evidence="2">
    <location>
        <begin position="23"/>
        <end position="50"/>
    </location>
</feature>
<evidence type="ECO:0008006" key="5">
    <source>
        <dbReference type="Google" id="ProtNLM"/>
    </source>
</evidence>
<name>A0ABU2JRA6_9ACTN</name>
<reference evidence="4" key="1">
    <citation type="submission" date="2023-07" db="EMBL/GenBank/DDBJ databases">
        <title>30 novel species of actinomycetes from the DSMZ collection.</title>
        <authorList>
            <person name="Nouioui I."/>
        </authorList>
    </citation>
    <scope>NUCLEOTIDE SEQUENCE [LARGE SCALE GENOMIC DNA]</scope>
    <source>
        <strain evidence="4">DSM 44915</strain>
    </source>
</reference>
<organism evidence="3 4">
    <name type="scientific">Streptomyces chisholmiae</name>
    <dbReference type="NCBI Taxonomy" id="3075540"/>
    <lineage>
        <taxon>Bacteria</taxon>
        <taxon>Bacillati</taxon>
        <taxon>Actinomycetota</taxon>
        <taxon>Actinomycetes</taxon>
        <taxon>Kitasatosporales</taxon>
        <taxon>Streptomycetaceae</taxon>
        <taxon>Streptomyces</taxon>
    </lineage>
</organism>
<feature type="compositionally biased region" description="Basic and acidic residues" evidence="2">
    <location>
        <begin position="74"/>
        <end position="102"/>
    </location>
</feature>
<evidence type="ECO:0000256" key="1">
    <source>
        <dbReference type="SAM" id="Coils"/>
    </source>
</evidence>
<feature type="region of interest" description="Disordered" evidence="2">
    <location>
        <begin position="473"/>
        <end position="496"/>
    </location>
</feature>
<accession>A0ABU2JRA6</accession>
<keyword evidence="4" id="KW-1185">Reference proteome</keyword>
<proteinExistence type="predicted"/>
<protein>
    <recommendedName>
        <fullName evidence="5">TolA protein</fullName>
    </recommendedName>
</protein>
<feature type="region of interest" description="Disordered" evidence="2">
    <location>
        <begin position="1"/>
        <end position="102"/>
    </location>
</feature>
<feature type="compositionally biased region" description="Polar residues" evidence="2">
    <location>
        <begin position="1"/>
        <end position="11"/>
    </location>
</feature>
<dbReference type="RefSeq" id="WP_311667569.1">
    <property type="nucleotide sequence ID" value="NZ_JAVREO010000007.1"/>
</dbReference>
<evidence type="ECO:0000313" key="3">
    <source>
        <dbReference type="EMBL" id="MDT0267510.1"/>
    </source>
</evidence>
<sequence length="496" mass="52771">MSGSVMYTSVDVSAARAARQRARRAEQAAERRRREAARAAERQRHAEARAAARARAAAERRRHAEGRAAARAGADAERARRRAADESRRATAERAARQRAAGERLAEVNALIERLPQRATPGRAAAARTAAELADRLPAAPAGGLDAEIEALRQRVARLGEAARQGERADDRRRELAALWARLTPAGERADPAGHRAAGEALERLRAALDAGETVRFEALAGTAAHLLDRHDLAIADAAEARAARERAAAEARAAADREAAAEARAAEERARLAAERAAELAEREAERLAELAERRQEAADRLAVVRDGVLEAVRDATDFADEALADELRAALGRAEGALAGAAVEPALAAVAAVEELLPRAEARLDELLLALERRAQLARALQDAMSGHGFTLTEGNEASDRLVMRFERLNGAVYDAAIRTDGDGQARLTYEIDGEPGIPEGPNPVAGCATEDLLDDVHAALAAADFVAGELDWDGKPPRRGGPGGAGAEARRRR</sequence>
<keyword evidence="1" id="KW-0175">Coiled coil</keyword>
<gene>
    <name evidence="3" type="ORF">RM844_14565</name>
</gene>